<evidence type="ECO:0000313" key="2">
    <source>
        <dbReference type="EMBL" id="KMW67654.1"/>
    </source>
</evidence>
<organism evidence="2">
    <name type="scientific">Ajellomyces dermatitidis (strain ATCC 18188 / CBS 674.68)</name>
    <name type="common">Blastomyces dermatitidis</name>
    <dbReference type="NCBI Taxonomy" id="653446"/>
    <lineage>
        <taxon>Eukaryota</taxon>
        <taxon>Fungi</taxon>
        <taxon>Dikarya</taxon>
        <taxon>Ascomycota</taxon>
        <taxon>Pezizomycotina</taxon>
        <taxon>Eurotiomycetes</taxon>
        <taxon>Eurotiomycetidae</taxon>
        <taxon>Onygenales</taxon>
        <taxon>Ajellomycetaceae</taxon>
        <taxon>Blastomyces</taxon>
    </lineage>
</organism>
<gene>
    <name evidence="2" type="ORF">BDDG_12237</name>
</gene>
<dbReference type="AlphaFoldDB" id="A0A0J9HF46"/>
<accession>A0A0J9HF46</accession>
<keyword evidence="1" id="KW-0812">Transmembrane</keyword>
<evidence type="ECO:0000256" key="1">
    <source>
        <dbReference type="SAM" id="Phobius"/>
    </source>
</evidence>
<keyword evidence="1" id="KW-0472">Membrane</keyword>
<protein>
    <recommendedName>
        <fullName evidence="3">CDR ABC transporter domain-containing protein</fullName>
    </recommendedName>
</protein>
<dbReference type="EMBL" id="GG749430">
    <property type="protein sequence ID" value="KMW67654.1"/>
    <property type="molecule type" value="Genomic_DNA"/>
</dbReference>
<proteinExistence type="predicted"/>
<dbReference type="Proteomes" id="UP000007802">
    <property type="component" value="Unassembled WGS sequence"/>
</dbReference>
<name>A0A0J9HF46_AJEDA</name>
<sequence>MVTTELHQRQVVCTIAERNTFSAPSGMDCGTYMQPFFDMGGPGYITDNATSACEYCAFKVGDQFYQNFGMDYGTQWRDLGIFAAFIASNLILLFIGS</sequence>
<evidence type="ECO:0008006" key="3">
    <source>
        <dbReference type="Google" id="ProtNLM"/>
    </source>
</evidence>
<keyword evidence="1" id="KW-1133">Transmembrane helix</keyword>
<reference evidence="2" key="1">
    <citation type="submission" date="2010-03" db="EMBL/GenBank/DDBJ databases">
        <title>Annotation of Blastomyces dermatitidis strain ATCC 18188.</title>
        <authorList>
            <consortium name="The Broad Institute Genome Sequencing Platform"/>
            <consortium name="Broad Institute Genome Sequencing Center for Infectious Disease."/>
            <person name="Cuomo C."/>
            <person name="Klein B."/>
            <person name="Sullivan T."/>
            <person name="Heitman J."/>
            <person name="Young S."/>
            <person name="Zeng Q."/>
            <person name="Gargeya S."/>
            <person name="Alvarado L."/>
            <person name="Berlin A.M."/>
            <person name="Chapman S.B."/>
            <person name="Chen Z."/>
            <person name="Freedman E."/>
            <person name="Gellesch M."/>
            <person name="Goldberg J."/>
            <person name="Griggs A."/>
            <person name="Gujja S."/>
            <person name="Heilman E."/>
            <person name="Heiman D."/>
            <person name="Howarth C."/>
            <person name="Mehta T."/>
            <person name="Neiman D."/>
            <person name="Pearson M."/>
            <person name="Roberts A."/>
            <person name="Saif S."/>
            <person name="Shea T."/>
            <person name="Shenoy N."/>
            <person name="Sisk P."/>
            <person name="Stolte C."/>
            <person name="Sykes S."/>
            <person name="White J."/>
            <person name="Yandava C."/>
            <person name="Haas B."/>
            <person name="Nusbaum C."/>
            <person name="Birren B."/>
        </authorList>
    </citation>
    <scope>NUCLEOTIDE SEQUENCE</scope>
    <source>
        <strain evidence="2">ATCC 18188</strain>
    </source>
</reference>
<feature type="transmembrane region" description="Helical" evidence="1">
    <location>
        <begin position="79"/>
        <end position="96"/>
    </location>
</feature>